<feature type="compositionally biased region" description="Acidic residues" evidence="1">
    <location>
        <begin position="696"/>
        <end position="708"/>
    </location>
</feature>
<dbReference type="GO" id="GO:0004864">
    <property type="term" value="F:protein phosphatase inhibitor activity"/>
    <property type="evidence" value="ECO:0007669"/>
    <property type="project" value="InterPro"/>
</dbReference>
<name>A0A669QDC7_PHACC</name>
<sequence length="1422" mass="154903">MFLMNACPLVALQTQWESFGPVRNCRYPVCCSESEGDITRTSVHAKVQMIINSLQSQESPLGMNNECECIMQKKQKGEKGTSNRVASSTTLLQKHPKYTERGCPADSDDTEENVEFGTLLLDSDSDDSVDRGIEEAIQEYLKAKGKSDQSLQRNAECSENIARDKRLKREFAQNKMSSNLLPVKFKADMLSEEYFSDQLGIGKRLQPASPQSVSSDDSFEQSIQAEIVQFLNEKKQQEISKCVIGQDKKDSRVRSVLKSNKPTTNKTNCGAVKRGCNALLLRHHPKLRKTSTESKCLKSKIQEMPGDFDQVDQAYLEAASQPWLMQQNEESGTNYWEPGGALMDESMHASDSSSDDGIEEAIQLYQLEKIRKEAGHTTDCVPLQREQFDTKAIADISASLTISSTKSASPEICKSPTSNKRKEINSKSTELESSSNDFNRLFKPLKKARHFVPPENKIAACELTLQASCRADTSAELMCAEAILDISKTIMPSQMGSDSKSLTADSFFSPQLLSSSHCESDSSLVDSDDSIEQEIRAFLALKAQSESLVTKPPGLSHPIQMPLPSDQNSLAGTLEPSLPKTLKLSLNRKKRLKREGGIAKQGASKASEQLGTGFIQPDNYSKVPVLQEGTLTSSEGLCGAPMLSSNEAEQQQLMSSELSESVGECVALDSGNPVLQVQSGTRQLAKKTIRTQERDGSDDESSSLDSDEDLDSAIKDLLRSKRKLRKKSKDQKSQCKKRVRCTETDSQLLDEVGDLQQSEWKCKNPMLLKSCLSKSRKAVKENAVRNHPDDINVSLSSERPEAFKNVEFDLQLKKACKPEPILNQNNLQIAKNRKCTSTAALGTDDSSSVDSDDSIEQEIRKFLAEKAKDSASNSEMQKNEATLDLLTKQTANKGKVKQQSVDNEIDFLLGQTKKTKGSQQTDELKSSQRTEGKSAMLLDSGKTASSAENVSFNTTGQSKAKQGMVGVKGVAAGELPGKATGKKDVSNTEPVQKTLPPKTSKNEGRKRQKVSNAKSRSKRKSSFQLKISSKFIAGLKRARERKKSMLLNKKQKSEHLLSQSSALGTEVASQDTDVLTREKGAPLPKGECSGENKTAIKESNSPQKLTVEVSGPHVAETCERPDAAPLYIKEAEGCKKAAAAGDWMDSHLNLSSQEQSVAAGQVDKVCRGTNKAENVQMGTEEGDSHKDSWADSNVSPPLLQHSMAVVEADKASKETCQQSTHVRGHGKNNQQDNRQDSRVGCALQELNVTAVTAGEASGEACAGNVVHMCVEKESITCQDSDRQAEIQVSSSNWEGKVPVLQNREIDCEPDQVLEKDCAKCTDTPAGDSPDSLMKLKVSNNSTAVLQRHPRPGGTDGGSGAAPRPGGQAAVRTASPPRFLQREGALLPKGSVRRPSASGAQEGMSASVHGALHLWLPPGPGHH</sequence>
<feature type="region of interest" description="Disordered" evidence="1">
    <location>
        <begin position="1046"/>
        <end position="1103"/>
    </location>
</feature>
<feature type="compositionally biased region" description="Basic residues" evidence="1">
    <location>
        <begin position="1006"/>
        <end position="1021"/>
    </location>
</feature>
<dbReference type="Ensembl" id="ENSPCLT00000021342.1">
    <property type="protein sequence ID" value="ENSPCLP00000016223.1"/>
    <property type="gene ID" value="ENSPCLG00000013188.1"/>
</dbReference>
<dbReference type="InterPro" id="IPR031474">
    <property type="entry name" value="PPP1R26_N"/>
</dbReference>
<feature type="region of interest" description="Disordered" evidence="1">
    <location>
        <begin position="408"/>
        <end position="431"/>
    </location>
</feature>
<evidence type="ECO:0000313" key="4">
    <source>
        <dbReference type="Proteomes" id="UP000472261"/>
    </source>
</evidence>
<reference evidence="3" key="2">
    <citation type="submission" date="2025-09" db="UniProtKB">
        <authorList>
            <consortium name="Ensembl"/>
        </authorList>
    </citation>
    <scope>IDENTIFICATION</scope>
</reference>
<dbReference type="PANTHER" id="PTHR15724">
    <property type="entry name" value="PROTEIN PHOSPHATASE 1 REGULATORY SUBUNIT 26"/>
    <property type="match status" value="1"/>
</dbReference>
<feature type="region of interest" description="Disordered" evidence="1">
    <location>
        <begin position="1343"/>
        <end position="1404"/>
    </location>
</feature>
<feature type="compositionally biased region" description="Polar residues" evidence="1">
    <location>
        <begin position="1214"/>
        <end position="1232"/>
    </location>
</feature>
<dbReference type="Pfam" id="PF15740">
    <property type="entry name" value="PPP1R26_N"/>
    <property type="match status" value="1"/>
</dbReference>
<accession>A0A669QDC7</accession>
<dbReference type="InterPro" id="IPR026130">
    <property type="entry name" value="PPP1R26"/>
</dbReference>
<gene>
    <name evidence="3" type="primary">PPP1R26</name>
</gene>
<evidence type="ECO:0000313" key="3">
    <source>
        <dbReference type="Ensembl" id="ENSPCLP00000016223.1"/>
    </source>
</evidence>
<protein>
    <submittedName>
        <fullName evidence="3">Protein phosphatase 1 regulatory subunit 26</fullName>
    </submittedName>
</protein>
<feature type="compositionally biased region" description="Polar residues" evidence="1">
    <location>
        <begin position="1056"/>
        <end position="1073"/>
    </location>
</feature>
<evidence type="ECO:0000259" key="2">
    <source>
        <dbReference type="Pfam" id="PF15740"/>
    </source>
</evidence>
<feature type="region of interest" description="Disordered" evidence="1">
    <location>
        <begin position="912"/>
        <end position="949"/>
    </location>
</feature>
<dbReference type="PANTHER" id="PTHR15724:SF0">
    <property type="entry name" value="PROTEIN PHOSPHATASE 1 REGULATORY SUBUNIT 26"/>
    <property type="match status" value="1"/>
</dbReference>
<dbReference type="OMA" id="FMQVQSS"/>
<organism evidence="3 4">
    <name type="scientific">Phasianus colchicus</name>
    <name type="common">Common pheasant</name>
    <dbReference type="NCBI Taxonomy" id="9054"/>
    <lineage>
        <taxon>Eukaryota</taxon>
        <taxon>Metazoa</taxon>
        <taxon>Chordata</taxon>
        <taxon>Craniata</taxon>
        <taxon>Vertebrata</taxon>
        <taxon>Euteleostomi</taxon>
        <taxon>Archelosauria</taxon>
        <taxon>Archosauria</taxon>
        <taxon>Dinosauria</taxon>
        <taxon>Saurischia</taxon>
        <taxon>Theropoda</taxon>
        <taxon>Coelurosauria</taxon>
        <taxon>Aves</taxon>
        <taxon>Neognathae</taxon>
        <taxon>Galloanserae</taxon>
        <taxon>Galliformes</taxon>
        <taxon>Phasianidae</taxon>
        <taxon>Phasianinae</taxon>
        <taxon>Phasianus</taxon>
    </lineage>
</organism>
<feature type="domain" description="Protein phosphatase 1 regulatory subunit 26 N-terminal" evidence="2">
    <location>
        <begin position="1"/>
        <end position="870"/>
    </location>
</feature>
<feature type="compositionally biased region" description="Basic and acidic residues" evidence="1">
    <location>
        <begin position="922"/>
        <end position="932"/>
    </location>
</feature>
<evidence type="ECO:0000256" key="1">
    <source>
        <dbReference type="SAM" id="MobiDB-lite"/>
    </source>
</evidence>
<feature type="region of interest" description="Disordered" evidence="1">
    <location>
        <begin position="1209"/>
        <end position="1236"/>
    </location>
</feature>
<proteinExistence type="predicted"/>
<feature type="region of interest" description="Disordered" evidence="1">
    <location>
        <begin position="1174"/>
        <end position="1195"/>
    </location>
</feature>
<feature type="region of interest" description="Disordered" evidence="1">
    <location>
        <begin position="974"/>
        <end position="1023"/>
    </location>
</feature>
<reference evidence="3" key="1">
    <citation type="submission" date="2025-08" db="UniProtKB">
        <authorList>
            <consortium name="Ensembl"/>
        </authorList>
    </citation>
    <scope>IDENTIFICATION</scope>
</reference>
<dbReference type="Proteomes" id="UP000472261">
    <property type="component" value="Unplaced"/>
</dbReference>
<feature type="region of interest" description="Disordered" evidence="1">
    <location>
        <begin position="687"/>
        <end position="708"/>
    </location>
</feature>
<keyword evidence="4" id="KW-1185">Reference proteome</keyword>